<dbReference type="EMBL" id="BJXA01000019">
    <property type="protein sequence ID" value="GEM38782.1"/>
    <property type="molecule type" value="Genomic_DNA"/>
</dbReference>
<organism evidence="8 9">
    <name type="scientific">Nocardia ninae NBRC 108245</name>
    <dbReference type="NCBI Taxonomy" id="1210091"/>
    <lineage>
        <taxon>Bacteria</taxon>
        <taxon>Bacillati</taxon>
        <taxon>Actinomycetota</taxon>
        <taxon>Actinomycetes</taxon>
        <taxon>Mycobacteriales</taxon>
        <taxon>Nocardiaceae</taxon>
        <taxon>Nocardia</taxon>
    </lineage>
</organism>
<feature type="signal peptide" evidence="6">
    <location>
        <begin position="1"/>
        <end position="19"/>
    </location>
</feature>
<dbReference type="UniPathway" id="UPA00915"/>
<dbReference type="GO" id="GO:0004315">
    <property type="term" value="F:3-oxoacyl-[acyl-carrier-protein] synthase activity"/>
    <property type="evidence" value="ECO:0007669"/>
    <property type="project" value="TreeGrafter"/>
</dbReference>
<dbReference type="InterPro" id="IPR016039">
    <property type="entry name" value="Thiolase-like"/>
</dbReference>
<dbReference type="CDD" id="cd00834">
    <property type="entry name" value="KAS_I_II"/>
    <property type="match status" value="1"/>
</dbReference>
<evidence type="ECO:0000313" key="8">
    <source>
        <dbReference type="EMBL" id="GEM38782.1"/>
    </source>
</evidence>
<dbReference type="Pfam" id="PF00109">
    <property type="entry name" value="ketoacyl-synt"/>
    <property type="match status" value="1"/>
</dbReference>
<sequence>MRRVVVTGLGIASSIGVGAAEFAAALRAGRSGAHPITAFSTEGFEHTNACEVLDYPAGQWIRELDPADLGRASRFAVGCARMALADAGMPVAEARLLRSIIAVGTTNGESREVEVQVEHQYATGTVAIDPGAARRHRSSRMSVDIARELGCTRTEAVTIPTACAAGNYAIGYGFEAVAAGEADLALCGGADALGRNTFAGFYRLGTIAPELCRPFDRNRKGILTGEGGAILVLETLEAAVARGAHIYAELLGYGLSCDASHPVAPERDSVARCMTRAHAQAGITPDQVDFISAHGTGTKANDLTEVAAIRQVFGAAPPPTVSIKSMLGHAMGAASALAAAACALALSTGFIPPTINHTEPDPEIDIDCVPNTARTADLRIAQNNALAFGGNNSVLIMGRPR</sequence>
<dbReference type="PANTHER" id="PTHR11712:SF336">
    <property type="entry name" value="3-OXOACYL-[ACYL-CARRIER-PROTEIN] SYNTHASE, MITOCHONDRIAL"/>
    <property type="match status" value="1"/>
</dbReference>
<evidence type="ECO:0000256" key="2">
    <source>
        <dbReference type="ARBA" id="ARBA00008467"/>
    </source>
</evidence>
<evidence type="ECO:0000313" key="9">
    <source>
        <dbReference type="Proteomes" id="UP000321424"/>
    </source>
</evidence>
<accession>A0A511MDS7</accession>
<proteinExistence type="inferred from homology"/>
<keyword evidence="4" id="KW-0444">Lipid biosynthesis</keyword>
<dbReference type="InterPro" id="IPR020841">
    <property type="entry name" value="PKS_Beta-ketoAc_synthase_dom"/>
</dbReference>
<comment type="caution">
    <text evidence="8">The sequence shown here is derived from an EMBL/GenBank/DDBJ whole genome shotgun (WGS) entry which is preliminary data.</text>
</comment>
<dbReference type="SMART" id="SM00825">
    <property type="entry name" value="PKS_KS"/>
    <property type="match status" value="1"/>
</dbReference>
<dbReference type="OrthoDB" id="9808669at2"/>
<dbReference type="PROSITE" id="PS52004">
    <property type="entry name" value="KS3_2"/>
    <property type="match status" value="1"/>
</dbReference>
<evidence type="ECO:0000256" key="1">
    <source>
        <dbReference type="ARBA" id="ARBA00004796"/>
    </source>
</evidence>
<keyword evidence="3 5" id="KW-0808">Transferase</keyword>
<gene>
    <name evidence="8" type="primary">fabF</name>
    <name evidence="8" type="ORF">NN4_33010</name>
</gene>
<dbReference type="GO" id="GO:0005829">
    <property type="term" value="C:cytosol"/>
    <property type="evidence" value="ECO:0007669"/>
    <property type="project" value="TreeGrafter"/>
</dbReference>
<dbReference type="GO" id="GO:0006633">
    <property type="term" value="P:fatty acid biosynthetic process"/>
    <property type="evidence" value="ECO:0007669"/>
    <property type="project" value="UniProtKB-KW"/>
</dbReference>
<keyword evidence="9" id="KW-1185">Reference proteome</keyword>
<feature type="domain" description="Ketosynthase family 3 (KS3)" evidence="7">
    <location>
        <begin position="1"/>
        <end position="399"/>
    </location>
</feature>
<dbReference type="InterPro" id="IPR014030">
    <property type="entry name" value="Ketoacyl_synth_N"/>
</dbReference>
<evidence type="ECO:0000256" key="5">
    <source>
        <dbReference type="RuleBase" id="RU003694"/>
    </source>
</evidence>
<dbReference type="Proteomes" id="UP000321424">
    <property type="component" value="Unassembled WGS sequence"/>
</dbReference>
<dbReference type="InterPro" id="IPR000794">
    <property type="entry name" value="Beta-ketoacyl_synthase"/>
</dbReference>
<keyword evidence="4" id="KW-0275">Fatty acid biosynthesis</keyword>
<comment type="similarity">
    <text evidence="2 5">Belongs to the thiolase-like superfamily. Beta-ketoacyl-ACP synthases family.</text>
</comment>
<reference evidence="8 9" key="1">
    <citation type="submission" date="2019-07" db="EMBL/GenBank/DDBJ databases">
        <title>Whole genome shotgun sequence of Nocardia ninae NBRC 108245.</title>
        <authorList>
            <person name="Hosoyama A."/>
            <person name="Uohara A."/>
            <person name="Ohji S."/>
            <person name="Ichikawa N."/>
        </authorList>
    </citation>
    <scope>NUCLEOTIDE SEQUENCE [LARGE SCALE GENOMIC DNA]</scope>
    <source>
        <strain evidence="8 9">NBRC 108245</strain>
    </source>
</reference>
<dbReference type="RefSeq" id="WP_147131495.1">
    <property type="nucleotide sequence ID" value="NZ_BJXA01000019.1"/>
</dbReference>
<keyword evidence="6" id="KW-0732">Signal</keyword>
<evidence type="ECO:0000256" key="6">
    <source>
        <dbReference type="SAM" id="SignalP"/>
    </source>
</evidence>
<feature type="chain" id="PRO_5021971803" evidence="6">
    <location>
        <begin position="20"/>
        <end position="401"/>
    </location>
</feature>
<evidence type="ECO:0000259" key="7">
    <source>
        <dbReference type="PROSITE" id="PS52004"/>
    </source>
</evidence>
<evidence type="ECO:0000256" key="4">
    <source>
        <dbReference type="ARBA" id="ARBA00023160"/>
    </source>
</evidence>
<protein>
    <submittedName>
        <fullName evidence="8">3-oxoacyl-ACP synthase</fullName>
    </submittedName>
</protein>
<name>A0A511MDS7_9NOCA</name>
<dbReference type="AlphaFoldDB" id="A0A511MDS7"/>
<dbReference type="Gene3D" id="3.40.47.10">
    <property type="match status" value="1"/>
</dbReference>
<dbReference type="InterPro" id="IPR014031">
    <property type="entry name" value="Ketoacyl_synth_C"/>
</dbReference>
<dbReference type="Pfam" id="PF02801">
    <property type="entry name" value="Ketoacyl-synt_C"/>
    <property type="match status" value="1"/>
</dbReference>
<keyword evidence="4" id="KW-0276">Fatty acid metabolism</keyword>
<evidence type="ECO:0000256" key="3">
    <source>
        <dbReference type="ARBA" id="ARBA00022679"/>
    </source>
</evidence>
<keyword evidence="4" id="KW-0443">Lipid metabolism</keyword>
<dbReference type="PANTHER" id="PTHR11712">
    <property type="entry name" value="POLYKETIDE SYNTHASE-RELATED"/>
    <property type="match status" value="1"/>
</dbReference>
<comment type="pathway">
    <text evidence="1">Lipid metabolism; mycolic acid biosynthesis.</text>
</comment>
<dbReference type="SUPFAM" id="SSF53901">
    <property type="entry name" value="Thiolase-like"/>
    <property type="match status" value="2"/>
</dbReference>